<evidence type="ECO:0000313" key="2">
    <source>
        <dbReference type="Proteomes" id="UP000594638"/>
    </source>
</evidence>
<dbReference type="PANTHER" id="PTHR20961">
    <property type="entry name" value="GLYCOSYLTRANSFERASE"/>
    <property type="match status" value="1"/>
</dbReference>
<keyword evidence="2" id="KW-1185">Reference proteome</keyword>
<dbReference type="GO" id="GO:0016757">
    <property type="term" value="F:glycosyltransferase activity"/>
    <property type="evidence" value="ECO:0007669"/>
    <property type="project" value="InterPro"/>
</dbReference>
<organism evidence="1 2">
    <name type="scientific">Olea europaea subsp. europaea</name>
    <dbReference type="NCBI Taxonomy" id="158383"/>
    <lineage>
        <taxon>Eukaryota</taxon>
        <taxon>Viridiplantae</taxon>
        <taxon>Streptophyta</taxon>
        <taxon>Embryophyta</taxon>
        <taxon>Tracheophyta</taxon>
        <taxon>Spermatophyta</taxon>
        <taxon>Magnoliopsida</taxon>
        <taxon>eudicotyledons</taxon>
        <taxon>Gunneridae</taxon>
        <taxon>Pentapetalae</taxon>
        <taxon>asterids</taxon>
        <taxon>lamiids</taxon>
        <taxon>Lamiales</taxon>
        <taxon>Oleaceae</taxon>
        <taxon>Oleeae</taxon>
        <taxon>Olea</taxon>
    </lineage>
</organism>
<comment type="caution">
    <text evidence="1">The sequence shown here is derived from an EMBL/GenBank/DDBJ whole genome shotgun (WGS) entry which is preliminary data.</text>
</comment>
<accession>A0A8S0TFQ4</accession>
<dbReference type="EMBL" id="CACTIH010006101">
    <property type="protein sequence ID" value="CAA3004132.1"/>
    <property type="molecule type" value="Genomic_DNA"/>
</dbReference>
<proteinExistence type="predicted"/>
<sequence>GNNTILPACQYIHVVPAIIFSSSGFVGNVFRELSHVQFLLEDYEASFVRKYSKPMSLLSAYEVINPAANQSVHCFPGAIIGLKFHGHLSLNFSDSPGGHSMQDFKQFLRQAYNLKVFGGAHEAGFTNELFLPAGAVLVQIEIIGLEWAGTTYYGELTFESFRTKSYSV</sequence>
<protein>
    <submittedName>
        <fullName evidence="1">Uncharacterized protein</fullName>
    </submittedName>
</protein>
<dbReference type="OrthoDB" id="529273at2759"/>
<evidence type="ECO:0000313" key="1">
    <source>
        <dbReference type="EMBL" id="CAA3004132.1"/>
    </source>
</evidence>
<dbReference type="InterPro" id="IPR007657">
    <property type="entry name" value="Glycosyltransferase_61"/>
</dbReference>
<dbReference type="PANTHER" id="PTHR20961:SF108">
    <property type="entry name" value="GLYCOSYLTRANSFERASE"/>
    <property type="match status" value="1"/>
</dbReference>
<name>A0A8S0TFQ4_OLEEU</name>
<dbReference type="Gramene" id="OE9A017803T1">
    <property type="protein sequence ID" value="OE9A017803C1"/>
    <property type="gene ID" value="OE9A017803"/>
</dbReference>
<dbReference type="AlphaFoldDB" id="A0A8S0TFQ4"/>
<dbReference type="Proteomes" id="UP000594638">
    <property type="component" value="Unassembled WGS sequence"/>
</dbReference>
<reference evidence="1 2" key="1">
    <citation type="submission" date="2019-12" db="EMBL/GenBank/DDBJ databases">
        <authorList>
            <person name="Alioto T."/>
            <person name="Alioto T."/>
            <person name="Gomez Garrido J."/>
        </authorList>
    </citation>
    <scope>NUCLEOTIDE SEQUENCE [LARGE SCALE GENOMIC DNA]</scope>
</reference>
<feature type="non-terminal residue" evidence="1">
    <location>
        <position position="1"/>
    </location>
</feature>
<gene>
    <name evidence="1" type="ORF">OLEA9_A017803</name>
</gene>